<comment type="catalytic activity">
    <reaction evidence="7">
        <text>chloramphenicol + acetyl-CoA = chloramphenicol 3-acetate + CoA</text>
        <dbReference type="Rhea" id="RHEA:18421"/>
        <dbReference type="ChEBI" id="CHEBI:16730"/>
        <dbReference type="ChEBI" id="CHEBI:17698"/>
        <dbReference type="ChEBI" id="CHEBI:57287"/>
        <dbReference type="ChEBI" id="CHEBI:57288"/>
        <dbReference type="EC" id="2.3.1.28"/>
    </reaction>
</comment>
<evidence type="ECO:0000256" key="1">
    <source>
        <dbReference type="ARBA" id="ARBA00002150"/>
    </source>
</evidence>
<dbReference type="Gene3D" id="3.30.559.10">
    <property type="entry name" value="Chloramphenicol acetyltransferase-like domain"/>
    <property type="match status" value="1"/>
</dbReference>
<dbReference type="GO" id="GO:0046677">
    <property type="term" value="P:response to antibiotic"/>
    <property type="evidence" value="ECO:0007669"/>
    <property type="project" value="UniProtKB-KW"/>
</dbReference>
<comment type="similarity">
    <text evidence="2 8">Belongs to the chloramphenicol acetyltransferase family.</text>
</comment>
<keyword evidence="4 7" id="KW-0046">Antibiotic resistance</keyword>
<feature type="active site" description="Proton acceptor" evidence="6">
    <location>
        <position position="186"/>
    </location>
</feature>
<dbReference type="KEGG" id="cpor:BED41_00460"/>
<dbReference type="SMART" id="SM01059">
    <property type="entry name" value="CAT"/>
    <property type="match status" value="1"/>
</dbReference>
<proteinExistence type="inferred from homology"/>
<keyword evidence="5 7" id="KW-0012">Acyltransferase</keyword>
<dbReference type="PANTHER" id="PTHR38474:SF2">
    <property type="entry name" value="CHLORAMPHENICOL ACETYLTRANSFERASE"/>
    <property type="match status" value="1"/>
</dbReference>
<name>A0A1B2I169_9BACT</name>
<dbReference type="GeneID" id="83056321"/>
<keyword evidence="10" id="KW-1185">Reference proteome</keyword>
<dbReference type="OrthoDB" id="9801766at2"/>
<keyword evidence="3 7" id="KW-0808">Transferase</keyword>
<dbReference type="EC" id="2.3.1.28" evidence="7"/>
<dbReference type="Pfam" id="PF00302">
    <property type="entry name" value="CAT"/>
    <property type="match status" value="1"/>
</dbReference>
<dbReference type="SUPFAM" id="SSF52777">
    <property type="entry name" value="CoA-dependent acyltransferases"/>
    <property type="match status" value="1"/>
</dbReference>
<dbReference type="EMBL" id="CP016757">
    <property type="protein sequence ID" value="ANZ43710.1"/>
    <property type="molecule type" value="Genomic_DNA"/>
</dbReference>
<evidence type="ECO:0000256" key="5">
    <source>
        <dbReference type="ARBA" id="ARBA00023315"/>
    </source>
</evidence>
<evidence type="ECO:0000256" key="6">
    <source>
        <dbReference type="PIRSR" id="PIRSR000440-1"/>
    </source>
</evidence>
<sequence length="207" mass="24543">MTFEKIDRDTWVRKEYFEHYFSNIPCTYSMTVRLDITQIVKQQVKLYPAMLYYLTTVVNRHSEFRTAFNENNELGIYSEMIPCYTVFHKDTEAFSNIWTNYTPNFEEFCNAYENDILQYVNEKGMTAKPNVPSNYFNVSMIPWATFEGFNLNLQKGYDYLKPIFTIGKYYQETGRTLIPLATQVHHAVCDGFHVCRLIDELQELINN</sequence>
<protein>
    <recommendedName>
        <fullName evidence="7">Chloramphenicol acetyltransferase</fullName>
        <ecNumber evidence="7">2.3.1.28</ecNumber>
    </recommendedName>
</protein>
<dbReference type="NCBIfam" id="NF000491">
    <property type="entry name" value="chloram_CatA"/>
    <property type="match status" value="1"/>
</dbReference>
<evidence type="ECO:0000256" key="8">
    <source>
        <dbReference type="RuleBase" id="RU004156"/>
    </source>
</evidence>
<dbReference type="Proteomes" id="UP000093044">
    <property type="component" value="Chromosome"/>
</dbReference>
<dbReference type="RefSeq" id="WP_066741679.1">
    <property type="nucleotide sequence ID" value="NZ_CP016757.1"/>
</dbReference>
<evidence type="ECO:0000256" key="4">
    <source>
        <dbReference type="ARBA" id="ARBA00023251"/>
    </source>
</evidence>
<accession>A0A1B2I169</accession>
<evidence type="ECO:0000313" key="10">
    <source>
        <dbReference type="Proteomes" id="UP000093044"/>
    </source>
</evidence>
<dbReference type="AlphaFoldDB" id="A0A1B2I169"/>
<dbReference type="InterPro" id="IPR023213">
    <property type="entry name" value="CAT-like_dom_sf"/>
</dbReference>
<evidence type="ECO:0000256" key="3">
    <source>
        <dbReference type="ARBA" id="ARBA00022679"/>
    </source>
</evidence>
<dbReference type="GO" id="GO:0008811">
    <property type="term" value="F:chloramphenicol O-acetyltransferase activity"/>
    <property type="evidence" value="ECO:0007669"/>
    <property type="project" value="UniProtKB-EC"/>
</dbReference>
<dbReference type="STRING" id="1197717.BED41_00460"/>
<comment type="function">
    <text evidence="1 7">This enzyme is an effector of chloramphenicol resistance in bacteria.</text>
</comment>
<dbReference type="InterPro" id="IPR001707">
    <property type="entry name" value="Cmp_AcTrfase"/>
</dbReference>
<evidence type="ECO:0000256" key="7">
    <source>
        <dbReference type="RuleBase" id="RU000503"/>
    </source>
</evidence>
<evidence type="ECO:0000256" key="2">
    <source>
        <dbReference type="ARBA" id="ARBA00010571"/>
    </source>
</evidence>
<dbReference type="PROSITE" id="PS00100">
    <property type="entry name" value="CAT"/>
    <property type="match status" value="1"/>
</dbReference>
<evidence type="ECO:0000313" key="9">
    <source>
        <dbReference type="EMBL" id="ANZ43710.1"/>
    </source>
</evidence>
<dbReference type="InterPro" id="IPR018372">
    <property type="entry name" value="Chloramphenicol_AcTrfase_AS"/>
</dbReference>
<dbReference type="PIRSF" id="PIRSF000440">
    <property type="entry name" value="CAT"/>
    <property type="match status" value="1"/>
</dbReference>
<organism evidence="9 10">
    <name type="scientific">Cloacibacillus porcorum</name>
    <dbReference type="NCBI Taxonomy" id="1197717"/>
    <lineage>
        <taxon>Bacteria</taxon>
        <taxon>Thermotogati</taxon>
        <taxon>Synergistota</taxon>
        <taxon>Synergistia</taxon>
        <taxon>Synergistales</taxon>
        <taxon>Synergistaceae</taxon>
        <taxon>Cloacibacillus</taxon>
    </lineage>
</organism>
<reference evidence="9" key="1">
    <citation type="submission" date="2016-08" db="EMBL/GenBank/DDBJ databases">
        <title>Complete genome of Cloacibacillus porcorum.</title>
        <authorList>
            <person name="Looft T."/>
            <person name="Bayles D.O."/>
            <person name="Alt D.P."/>
        </authorList>
    </citation>
    <scope>NUCLEOTIDE SEQUENCE [LARGE SCALE GENOMIC DNA]</scope>
    <source>
        <strain evidence="9">CL-84</strain>
    </source>
</reference>
<dbReference type="PANTHER" id="PTHR38474">
    <property type="entry name" value="SLR0299 PROTEIN"/>
    <property type="match status" value="1"/>
</dbReference>
<gene>
    <name evidence="9" type="ORF">BED41_00460</name>
</gene>